<name>A0A8H7DFR2_9AGAR</name>
<comment type="caution">
    <text evidence="1">The sequence shown here is derived from an EMBL/GenBank/DDBJ whole genome shotgun (WGS) entry which is preliminary data.</text>
</comment>
<dbReference type="InterPro" id="IPR027417">
    <property type="entry name" value="P-loop_NTPase"/>
</dbReference>
<reference evidence="1" key="1">
    <citation type="submission" date="2020-05" db="EMBL/GenBank/DDBJ databases">
        <title>Mycena genomes resolve the evolution of fungal bioluminescence.</title>
        <authorList>
            <person name="Tsai I.J."/>
        </authorList>
    </citation>
    <scope>NUCLEOTIDE SEQUENCE</scope>
    <source>
        <strain evidence="1">160909Yilan</strain>
    </source>
</reference>
<sequence length="238" mass="27558">MQGKPPSYRGFARPRRVQEIYRIGSDGKREKIQLDPTSQRGHHTITDEYIFVNHRGYVFHDSCGFEGGDTGQWEEVQEFIRDRSHRRRLAERLHAIWFCVPMDQHQRACLDIDTFDKICPDKNVPVIVLFTKCEAFKSNVRLNLEDEAEEKDVAIEDIEERTQEECHKFFETECLGKIGSAPYVQLEKMHEVNQRCQELVNTTMAALNPAVVSHMLLAVQQGDAELSIRWAVRRVGGN</sequence>
<keyword evidence="2" id="KW-1185">Reference proteome</keyword>
<dbReference type="Gene3D" id="3.40.50.300">
    <property type="entry name" value="P-loop containing nucleotide triphosphate hydrolases"/>
    <property type="match status" value="1"/>
</dbReference>
<dbReference type="Proteomes" id="UP000623467">
    <property type="component" value="Unassembled WGS sequence"/>
</dbReference>
<evidence type="ECO:0000313" key="1">
    <source>
        <dbReference type="EMBL" id="KAF7373779.1"/>
    </source>
</evidence>
<evidence type="ECO:0008006" key="3">
    <source>
        <dbReference type="Google" id="ProtNLM"/>
    </source>
</evidence>
<dbReference type="SUPFAM" id="SSF52540">
    <property type="entry name" value="P-loop containing nucleoside triphosphate hydrolases"/>
    <property type="match status" value="1"/>
</dbReference>
<gene>
    <name evidence="1" type="ORF">MSAN_00589600</name>
</gene>
<dbReference type="OrthoDB" id="3172613at2759"/>
<proteinExistence type="predicted"/>
<protein>
    <recommendedName>
        <fullName evidence="3">G domain-containing protein</fullName>
    </recommendedName>
</protein>
<dbReference type="CDD" id="cd00882">
    <property type="entry name" value="Ras_like_GTPase"/>
    <property type="match status" value="1"/>
</dbReference>
<dbReference type="EMBL" id="JACAZH010000003">
    <property type="protein sequence ID" value="KAF7373779.1"/>
    <property type="molecule type" value="Genomic_DNA"/>
</dbReference>
<evidence type="ECO:0000313" key="2">
    <source>
        <dbReference type="Proteomes" id="UP000623467"/>
    </source>
</evidence>
<accession>A0A8H7DFR2</accession>
<organism evidence="1 2">
    <name type="scientific">Mycena sanguinolenta</name>
    <dbReference type="NCBI Taxonomy" id="230812"/>
    <lineage>
        <taxon>Eukaryota</taxon>
        <taxon>Fungi</taxon>
        <taxon>Dikarya</taxon>
        <taxon>Basidiomycota</taxon>
        <taxon>Agaricomycotina</taxon>
        <taxon>Agaricomycetes</taxon>
        <taxon>Agaricomycetidae</taxon>
        <taxon>Agaricales</taxon>
        <taxon>Marasmiineae</taxon>
        <taxon>Mycenaceae</taxon>
        <taxon>Mycena</taxon>
    </lineage>
</organism>
<dbReference type="AlphaFoldDB" id="A0A8H7DFR2"/>